<evidence type="ECO:0000313" key="1">
    <source>
        <dbReference type="EMBL" id="TDC27079.1"/>
    </source>
</evidence>
<protein>
    <submittedName>
        <fullName evidence="1">Uncharacterized protein</fullName>
    </submittedName>
</protein>
<dbReference type="Proteomes" id="UP000295075">
    <property type="component" value="Unassembled WGS sequence"/>
</dbReference>
<dbReference type="RefSeq" id="WP_132409106.1">
    <property type="nucleotide sequence ID" value="NZ_SMKA01000099.1"/>
</dbReference>
<comment type="caution">
    <text evidence="1">The sequence shown here is derived from an EMBL/GenBank/DDBJ whole genome shotgun (WGS) entry which is preliminary data.</text>
</comment>
<evidence type="ECO:0000313" key="2">
    <source>
        <dbReference type="Proteomes" id="UP000295075"/>
    </source>
</evidence>
<dbReference type="EMBL" id="SMKA01000099">
    <property type="protein sequence ID" value="TDC27079.1"/>
    <property type="molecule type" value="Genomic_DNA"/>
</dbReference>
<sequence>MVLPQSVSNAEKPWTEEELARLGKLAALNIPPCVIGIRLGRPEAAVQQKATQAGIELEPRNRPPYGV</sequence>
<dbReference type="OrthoDB" id="3830421at2"/>
<proteinExistence type="predicted"/>
<dbReference type="AlphaFoldDB" id="A0A4R4PXG8"/>
<gene>
    <name evidence="1" type="ORF">E1261_21345</name>
</gene>
<accession>A0A4R4PXG8</accession>
<keyword evidence="2" id="KW-1185">Reference proteome</keyword>
<reference evidence="1 2" key="1">
    <citation type="submission" date="2019-03" db="EMBL/GenBank/DDBJ databases">
        <title>Draft genome sequences of novel Actinobacteria.</title>
        <authorList>
            <person name="Sahin N."/>
            <person name="Ay H."/>
            <person name="Saygin H."/>
        </authorList>
    </citation>
    <scope>NUCLEOTIDE SEQUENCE [LARGE SCALE GENOMIC DNA]</scope>
    <source>
        <strain evidence="1 2">JCM 30547</strain>
    </source>
</reference>
<organism evidence="1 2">
    <name type="scientific">Kribbella albertanoniae</name>
    <dbReference type="NCBI Taxonomy" id="1266829"/>
    <lineage>
        <taxon>Bacteria</taxon>
        <taxon>Bacillati</taxon>
        <taxon>Actinomycetota</taxon>
        <taxon>Actinomycetes</taxon>
        <taxon>Propionibacteriales</taxon>
        <taxon>Kribbellaceae</taxon>
        <taxon>Kribbella</taxon>
    </lineage>
</organism>
<name>A0A4R4PXG8_9ACTN</name>